<dbReference type="InterPro" id="IPR050397">
    <property type="entry name" value="Env_Response_Regulators"/>
</dbReference>
<dbReference type="GO" id="GO:0003700">
    <property type="term" value="F:DNA-binding transcription factor activity"/>
    <property type="evidence" value="ECO:0007669"/>
    <property type="project" value="TreeGrafter"/>
</dbReference>
<dbReference type="PANTHER" id="PTHR24567:SF74">
    <property type="entry name" value="HTH-TYPE TRANSCRIPTIONAL REGULATOR ARCR"/>
    <property type="match status" value="1"/>
</dbReference>
<dbReference type="AlphaFoldDB" id="A0A150QAN4"/>
<sequence>MEGPSRFVRPRAFAWVFDPRSRAALDSRAMSESSFARYGREYVPGDVLFREGDPGDVMFVIQSGAVRITKSVEGEDKVLAVLGPGEFVGEMAILNGKPRNATATVSEPSRCLVVEARKLKAMLQRDTEIAFRLIKKLAKRLDAADALVEILMHRDPKARVMLALARHAEAFGEETPQGIRLRASPADIAREVDVEQGMVDEVMARLRRLKLLAEGPPGQGAIMVTDMRRFQDFIEFLETPQKFGGAS</sequence>
<dbReference type="SMART" id="SM00100">
    <property type="entry name" value="cNMP"/>
    <property type="match status" value="1"/>
</dbReference>
<name>A0A150QAN4_SORCE</name>
<proteinExistence type="predicted"/>
<dbReference type="Proteomes" id="UP000075604">
    <property type="component" value="Unassembled WGS sequence"/>
</dbReference>
<feature type="domain" description="Cyclic nucleotide-binding" evidence="1">
    <location>
        <begin position="40"/>
        <end position="140"/>
    </location>
</feature>
<evidence type="ECO:0000313" key="2">
    <source>
        <dbReference type="EMBL" id="KYF64983.1"/>
    </source>
</evidence>
<dbReference type="PROSITE" id="PS50042">
    <property type="entry name" value="CNMP_BINDING_3"/>
    <property type="match status" value="1"/>
</dbReference>
<dbReference type="GO" id="GO:0005829">
    <property type="term" value="C:cytosol"/>
    <property type="evidence" value="ECO:0007669"/>
    <property type="project" value="TreeGrafter"/>
</dbReference>
<dbReference type="EMBL" id="JELX01000474">
    <property type="protein sequence ID" value="KYF64983.1"/>
    <property type="molecule type" value="Genomic_DNA"/>
</dbReference>
<dbReference type="InterPro" id="IPR000595">
    <property type="entry name" value="cNMP-bd_dom"/>
</dbReference>
<dbReference type="CDD" id="cd00038">
    <property type="entry name" value="CAP_ED"/>
    <property type="match status" value="1"/>
</dbReference>
<evidence type="ECO:0000313" key="3">
    <source>
        <dbReference type="Proteomes" id="UP000075604"/>
    </source>
</evidence>
<dbReference type="InterPro" id="IPR018490">
    <property type="entry name" value="cNMP-bd_dom_sf"/>
</dbReference>
<gene>
    <name evidence="2" type="ORF">BE04_28785</name>
</gene>
<accession>A0A150QAN4</accession>
<reference evidence="2 3" key="1">
    <citation type="submission" date="2014-02" db="EMBL/GenBank/DDBJ databases">
        <title>The small core and large imbalanced accessory genome model reveals a collaborative survival strategy of Sorangium cellulosum strains in nature.</title>
        <authorList>
            <person name="Han K."/>
            <person name="Peng R."/>
            <person name="Blom J."/>
            <person name="Li Y.-Z."/>
        </authorList>
    </citation>
    <scope>NUCLEOTIDE SEQUENCE [LARGE SCALE GENOMIC DNA]</scope>
    <source>
        <strain evidence="2 3">So0157-18</strain>
    </source>
</reference>
<evidence type="ECO:0000259" key="1">
    <source>
        <dbReference type="PROSITE" id="PS50042"/>
    </source>
</evidence>
<organism evidence="2 3">
    <name type="scientific">Sorangium cellulosum</name>
    <name type="common">Polyangium cellulosum</name>
    <dbReference type="NCBI Taxonomy" id="56"/>
    <lineage>
        <taxon>Bacteria</taxon>
        <taxon>Pseudomonadati</taxon>
        <taxon>Myxococcota</taxon>
        <taxon>Polyangia</taxon>
        <taxon>Polyangiales</taxon>
        <taxon>Polyangiaceae</taxon>
        <taxon>Sorangium</taxon>
    </lineage>
</organism>
<protein>
    <recommendedName>
        <fullName evidence="1">Cyclic nucleotide-binding domain-containing protein</fullName>
    </recommendedName>
</protein>
<dbReference type="Gene3D" id="2.60.120.10">
    <property type="entry name" value="Jelly Rolls"/>
    <property type="match status" value="1"/>
</dbReference>
<dbReference type="SUPFAM" id="SSF51206">
    <property type="entry name" value="cAMP-binding domain-like"/>
    <property type="match status" value="1"/>
</dbReference>
<comment type="caution">
    <text evidence="2">The sequence shown here is derived from an EMBL/GenBank/DDBJ whole genome shotgun (WGS) entry which is preliminary data.</text>
</comment>
<dbReference type="PANTHER" id="PTHR24567">
    <property type="entry name" value="CRP FAMILY TRANSCRIPTIONAL REGULATORY PROTEIN"/>
    <property type="match status" value="1"/>
</dbReference>
<dbReference type="InterPro" id="IPR014710">
    <property type="entry name" value="RmlC-like_jellyroll"/>
</dbReference>
<dbReference type="Pfam" id="PF00027">
    <property type="entry name" value="cNMP_binding"/>
    <property type="match status" value="1"/>
</dbReference>